<proteinExistence type="predicted"/>
<reference evidence="1 2" key="1">
    <citation type="submission" date="2022-02" db="EMBL/GenBank/DDBJ databases">
        <title>Mesosutterella porci, a novel member of the family Sutterellaceae from pig feces.</title>
        <authorList>
            <person name="Wylensek D."/>
            <person name="Clavel T."/>
        </authorList>
    </citation>
    <scope>NUCLEOTIDE SEQUENCE [LARGE SCALE GENOMIC DNA]</scope>
    <source>
        <strain evidence="2">oilRF-744-wt-GAM-9</strain>
    </source>
</reference>
<dbReference type="InterPro" id="IPR036760">
    <property type="entry name" value="SspB-like_sf"/>
</dbReference>
<evidence type="ECO:0000313" key="1">
    <source>
        <dbReference type="EMBL" id="MCG5031071.1"/>
    </source>
</evidence>
<dbReference type="EMBL" id="JAKNCT010000007">
    <property type="protein sequence ID" value="MCG5031071.1"/>
    <property type="molecule type" value="Genomic_DNA"/>
</dbReference>
<comment type="caution">
    <text evidence="1">The sequence shown here is derived from an EMBL/GenBank/DDBJ whole genome shotgun (WGS) entry which is preliminary data.</text>
</comment>
<dbReference type="RefSeq" id="WP_237978731.1">
    <property type="nucleotide sequence ID" value="NZ_JAKNCT010000007.1"/>
</dbReference>
<gene>
    <name evidence="1" type="ORF">MAF45_06385</name>
</gene>
<dbReference type="SUPFAM" id="SSF101738">
    <property type="entry name" value="SspB-like"/>
    <property type="match status" value="1"/>
</dbReference>
<dbReference type="PANTHER" id="PTHR37486:SF1">
    <property type="entry name" value="STRINGENT STARVATION PROTEIN B"/>
    <property type="match status" value="1"/>
</dbReference>
<keyword evidence="1" id="KW-0378">Hydrolase</keyword>
<keyword evidence="1" id="KW-0645">Protease</keyword>
<evidence type="ECO:0000313" key="2">
    <source>
        <dbReference type="Proteomes" id="UP001297600"/>
    </source>
</evidence>
<protein>
    <submittedName>
        <fullName evidence="1">ClpXP protease specificity-enhancing factor SspB</fullName>
    </submittedName>
</protein>
<organism evidence="1 2">
    <name type="scientific">Mesosutterella porci</name>
    <dbReference type="NCBI Taxonomy" id="2915351"/>
    <lineage>
        <taxon>Bacteria</taxon>
        <taxon>Pseudomonadati</taxon>
        <taxon>Pseudomonadota</taxon>
        <taxon>Betaproteobacteria</taxon>
        <taxon>Burkholderiales</taxon>
        <taxon>Sutterellaceae</taxon>
        <taxon>Mesosutterella</taxon>
    </lineage>
</organism>
<dbReference type="Pfam" id="PF04386">
    <property type="entry name" value="SspB"/>
    <property type="match status" value="1"/>
</dbReference>
<accession>A0ABS9MR30</accession>
<dbReference type="Proteomes" id="UP001297600">
    <property type="component" value="Unassembled WGS sequence"/>
</dbReference>
<dbReference type="InterPro" id="IPR007481">
    <property type="entry name" value="SspB"/>
</dbReference>
<dbReference type="GO" id="GO:0008233">
    <property type="term" value="F:peptidase activity"/>
    <property type="evidence" value="ECO:0007669"/>
    <property type="project" value="UniProtKB-KW"/>
</dbReference>
<keyword evidence="2" id="KW-1185">Reference proteome</keyword>
<name>A0ABS9MR30_9BURK</name>
<dbReference type="Gene3D" id="2.30.30.220">
    <property type="entry name" value="SspB-like"/>
    <property type="match status" value="1"/>
</dbReference>
<dbReference type="PANTHER" id="PTHR37486">
    <property type="entry name" value="STRINGENT STARVATION PROTEIN B"/>
    <property type="match status" value="1"/>
</dbReference>
<dbReference type="GO" id="GO:0006508">
    <property type="term" value="P:proteolysis"/>
    <property type="evidence" value="ECO:0007669"/>
    <property type="project" value="UniProtKB-KW"/>
</dbReference>
<sequence length="133" mass="14662">MNDTSDFHPAVPLKPYLIRAMVQWCEDNGLRPYLVIQVDDGVQVPREYVRDGQIVLNVSAEAAHNADFGNEEITFAARFGMQASEIRIPVRAVIAAYPAECPEAGFCLDYKPAADAQPAQTGSGKRLNIQKIK</sequence>